<evidence type="ECO:0000256" key="1">
    <source>
        <dbReference type="ARBA" id="ARBA00007198"/>
    </source>
</evidence>
<name>A0A6B0TVY5_9RHOB</name>
<evidence type="ECO:0000313" key="5">
    <source>
        <dbReference type="EMBL" id="MXU65392.1"/>
    </source>
</evidence>
<comment type="catalytic activity">
    <reaction evidence="4">
        <text>[glutaredoxin]-dithiol + arsenate + glutathione + H(+) = glutathionyl-S-S-[glutaredoxin] + arsenite + H2O</text>
        <dbReference type="Rhea" id="RHEA:22016"/>
        <dbReference type="Rhea" id="RHEA-COMP:10729"/>
        <dbReference type="Rhea" id="RHEA-COMP:17668"/>
        <dbReference type="ChEBI" id="CHEBI:15377"/>
        <dbReference type="ChEBI" id="CHEBI:15378"/>
        <dbReference type="ChEBI" id="CHEBI:29242"/>
        <dbReference type="ChEBI" id="CHEBI:29950"/>
        <dbReference type="ChEBI" id="CHEBI:48597"/>
        <dbReference type="ChEBI" id="CHEBI:57925"/>
        <dbReference type="ChEBI" id="CHEBI:146199"/>
        <dbReference type="EC" id="1.20.4.1"/>
    </reaction>
</comment>
<organism evidence="5 6">
    <name type="scientific">Oceanomicrobium pacificus</name>
    <dbReference type="NCBI Taxonomy" id="2692916"/>
    <lineage>
        <taxon>Bacteria</taxon>
        <taxon>Pseudomonadati</taxon>
        <taxon>Pseudomonadota</taxon>
        <taxon>Alphaproteobacteria</taxon>
        <taxon>Rhodobacterales</taxon>
        <taxon>Paracoccaceae</taxon>
        <taxon>Oceanomicrobium</taxon>
    </lineage>
</organism>
<reference evidence="5 6" key="1">
    <citation type="submission" date="2019-12" db="EMBL/GenBank/DDBJ databases">
        <title>Strain KN286 was isolated from seawater, which was collected from Caroline Seamount in the tropical western Pacific.</title>
        <authorList>
            <person name="Wang Q."/>
        </authorList>
    </citation>
    <scope>NUCLEOTIDE SEQUENCE [LARGE SCALE GENOMIC DNA]</scope>
    <source>
        <strain evidence="5 6">KN286</strain>
    </source>
</reference>
<dbReference type="InterPro" id="IPR036249">
    <property type="entry name" value="Thioredoxin-like_sf"/>
</dbReference>
<dbReference type="SUPFAM" id="SSF52833">
    <property type="entry name" value="Thioredoxin-like"/>
    <property type="match status" value="1"/>
</dbReference>
<dbReference type="RefSeq" id="WP_160853830.1">
    <property type="nucleotide sequence ID" value="NZ_WUWG01000003.1"/>
</dbReference>
<dbReference type="Proteomes" id="UP000436016">
    <property type="component" value="Unassembled WGS sequence"/>
</dbReference>
<dbReference type="CDD" id="cd03034">
    <property type="entry name" value="ArsC_ArsC"/>
    <property type="match status" value="1"/>
</dbReference>
<comment type="caution">
    <text evidence="5">The sequence shown here is derived from an EMBL/GenBank/DDBJ whole genome shotgun (WGS) entry which is preliminary data.</text>
</comment>
<dbReference type="EC" id="1.20.4.1" evidence="4"/>
<accession>A0A6B0TVY5</accession>
<dbReference type="Pfam" id="PF03960">
    <property type="entry name" value="ArsC"/>
    <property type="match status" value="1"/>
</dbReference>
<keyword evidence="6" id="KW-1185">Reference proteome</keyword>
<protein>
    <recommendedName>
        <fullName evidence="4">Arsenate reductase</fullName>
        <ecNumber evidence="4">1.20.4.1</ecNumber>
    </recommendedName>
</protein>
<dbReference type="PROSITE" id="PS51353">
    <property type="entry name" value="ARSC"/>
    <property type="match status" value="1"/>
</dbReference>
<dbReference type="EMBL" id="WUWG01000003">
    <property type="protein sequence ID" value="MXU65392.1"/>
    <property type="molecule type" value="Genomic_DNA"/>
</dbReference>
<dbReference type="Gene3D" id="3.40.30.10">
    <property type="entry name" value="Glutaredoxin"/>
    <property type="match status" value="1"/>
</dbReference>
<keyword evidence="2 4" id="KW-0560">Oxidoreductase</keyword>
<evidence type="ECO:0000256" key="2">
    <source>
        <dbReference type="ARBA" id="ARBA00023002"/>
    </source>
</evidence>
<dbReference type="InterPro" id="IPR006659">
    <property type="entry name" value="Arsenate_reductase"/>
</dbReference>
<evidence type="ECO:0000313" key="6">
    <source>
        <dbReference type="Proteomes" id="UP000436016"/>
    </source>
</evidence>
<dbReference type="PANTHER" id="PTHR30041:SF4">
    <property type="entry name" value="ARSENATE REDUCTASE"/>
    <property type="match status" value="1"/>
</dbReference>
<comment type="similarity">
    <text evidence="1 3 4">Belongs to the ArsC family.</text>
</comment>
<evidence type="ECO:0000256" key="3">
    <source>
        <dbReference type="PROSITE-ProRule" id="PRU01282"/>
    </source>
</evidence>
<sequence length="114" mass="12352">MTTIWHNPRCSKSRQTLALLAEHGITPEIRLYLQDPPDAAELATVLSLLGIEAGALLRKGEQAARDRGLTPDSPPAEIIAAMVEEPKLIERPIVVKGDRAVLGRPPEAVLALFD</sequence>
<dbReference type="InterPro" id="IPR006660">
    <property type="entry name" value="Arsenate_reductase-like"/>
</dbReference>
<dbReference type="PANTHER" id="PTHR30041">
    <property type="entry name" value="ARSENATE REDUCTASE"/>
    <property type="match status" value="1"/>
</dbReference>
<dbReference type="NCBIfam" id="TIGR00014">
    <property type="entry name" value="arsC"/>
    <property type="match status" value="1"/>
</dbReference>
<gene>
    <name evidence="5" type="primary">arsC</name>
    <name evidence="5" type="ORF">GSH16_08020</name>
</gene>
<proteinExistence type="inferred from homology"/>
<dbReference type="GO" id="GO:0008794">
    <property type="term" value="F:arsenate reductase (glutaredoxin) activity"/>
    <property type="evidence" value="ECO:0007669"/>
    <property type="project" value="UniProtKB-UniRule"/>
</dbReference>
<dbReference type="AlphaFoldDB" id="A0A6B0TVY5"/>
<evidence type="ECO:0000256" key="4">
    <source>
        <dbReference type="RuleBase" id="RU362029"/>
    </source>
</evidence>